<dbReference type="InterPro" id="IPR009019">
    <property type="entry name" value="KH_sf_prok-type"/>
</dbReference>
<dbReference type="Pfam" id="PF00009">
    <property type="entry name" value="GTP_EFTU"/>
    <property type="match status" value="1"/>
</dbReference>
<dbReference type="SUPFAM" id="SSF54814">
    <property type="entry name" value="Prokaryotic type KH domain (KH-domain type II)"/>
    <property type="match status" value="1"/>
</dbReference>
<dbReference type="PANTHER" id="PTHR43381">
    <property type="entry name" value="TRANSLATION INITIATION FACTOR IF-2-RELATED"/>
    <property type="match status" value="1"/>
</dbReference>
<dbReference type="CDD" id="cd03692">
    <property type="entry name" value="mtIF2_IVc"/>
    <property type="match status" value="1"/>
</dbReference>
<dbReference type="GO" id="GO:0031554">
    <property type="term" value="P:regulation of termination of DNA-templated transcription"/>
    <property type="evidence" value="ECO:0007669"/>
    <property type="project" value="InterPro"/>
</dbReference>
<dbReference type="Gene3D" id="3.30.1480.10">
    <property type="entry name" value="NusA, N-terminal domain"/>
    <property type="match status" value="1"/>
</dbReference>
<dbReference type="SUPFAM" id="SSF69705">
    <property type="entry name" value="Transcription factor NusA, N-terminal domain"/>
    <property type="match status" value="1"/>
</dbReference>
<dbReference type="InterPro" id="IPR025249">
    <property type="entry name" value="TF_NusA_KH_1st"/>
</dbReference>
<feature type="domain" description="Tr-type G" evidence="6">
    <location>
        <begin position="391"/>
        <end position="563"/>
    </location>
</feature>
<dbReference type="InterPro" id="IPR000795">
    <property type="entry name" value="T_Tr_GTP-bd_dom"/>
</dbReference>
<evidence type="ECO:0000256" key="3">
    <source>
        <dbReference type="ARBA" id="ARBA00022741"/>
    </source>
</evidence>
<dbReference type="Pfam" id="PF11987">
    <property type="entry name" value="IF-2"/>
    <property type="match status" value="1"/>
</dbReference>
<dbReference type="Gene3D" id="3.30.300.20">
    <property type="match status" value="1"/>
</dbReference>
<dbReference type="Gene3D" id="3.40.50.300">
    <property type="entry name" value="P-loop containing nucleotide triphosphate hydrolases"/>
    <property type="match status" value="1"/>
</dbReference>
<dbReference type="SUPFAM" id="SSF52540">
    <property type="entry name" value="P-loop containing nucleoside triphosphate hydrolases"/>
    <property type="match status" value="1"/>
</dbReference>
<accession>A0A9W4WP93</accession>
<dbReference type="NCBIfam" id="TIGR00231">
    <property type="entry name" value="small_GTP"/>
    <property type="match status" value="1"/>
</dbReference>
<name>A0A9W4WP93_9GLOM</name>
<dbReference type="SUPFAM" id="SSF50447">
    <property type="entry name" value="Translation proteins"/>
    <property type="match status" value="1"/>
</dbReference>
<dbReference type="GO" id="GO:0003723">
    <property type="term" value="F:RNA binding"/>
    <property type="evidence" value="ECO:0007669"/>
    <property type="project" value="InterPro"/>
</dbReference>
<dbReference type="InterPro" id="IPR036555">
    <property type="entry name" value="NusA_N_sf"/>
</dbReference>
<protein>
    <submittedName>
        <fullName evidence="7">1305_t:CDS:1</fullName>
    </submittedName>
</protein>
<reference evidence="7" key="1">
    <citation type="submission" date="2022-08" db="EMBL/GenBank/DDBJ databases">
        <authorList>
            <person name="Kallberg Y."/>
            <person name="Tangrot J."/>
            <person name="Rosling A."/>
        </authorList>
    </citation>
    <scope>NUCLEOTIDE SEQUENCE</scope>
    <source>
        <strain evidence="7">Wild A</strain>
    </source>
</reference>
<dbReference type="InterPro" id="IPR013735">
    <property type="entry name" value="TF_NusA_N"/>
</dbReference>
<dbReference type="InterPro" id="IPR027417">
    <property type="entry name" value="P-loop_NTPase"/>
</dbReference>
<proteinExistence type="inferred from homology"/>
<dbReference type="SUPFAM" id="SSF52156">
    <property type="entry name" value="Initiation factor IF2/eIF5b, domain 3"/>
    <property type="match status" value="1"/>
</dbReference>
<dbReference type="Gene3D" id="2.40.30.10">
    <property type="entry name" value="Translation factors"/>
    <property type="match status" value="2"/>
</dbReference>
<dbReference type="InterPro" id="IPR015760">
    <property type="entry name" value="TIF_IF2"/>
</dbReference>
<dbReference type="PANTHER" id="PTHR43381:SF20">
    <property type="entry name" value="TRANSLATION INITIATION FACTOR IF-2, MITOCHONDRIAL"/>
    <property type="match status" value="1"/>
</dbReference>
<dbReference type="FunFam" id="2.40.30.10:FF:000008">
    <property type="entry name" value="Translation initiation factor IF-2"/>
    <property type="match status" value="1"/>
</dbReference>
<dbReference type="InterPro" id="IPR036925">
    <property type="entry name" value="TIF_IF2_dom3_sf"/>
</dbReference>
<keyword evidence="4" id="KW-0648">Protein biosynthesis</keyword>
<dbReference type="OrthoDB" id="361630at2759"/>
<evidence type="ECO:0000256" key="2">
    <source>
        <dbReference type="ARBA" id="ARBA00022540"/>
    </source>
</evidence>
<dbReference type="InterPro" id="IPR023115">
    <property type="entry name" value="TIF_IF2_dom3"/>
</dbReference>
<dbReference type="InterPro" id="IPR009000">
    <property type="entry name" value="Transl_B-barrel_sf"/>
</dbReference>
<dbReference type="GO" id="GO:0003743">
    <property type="term" value="F:translation initiation factor activity"/>
    <property type="evidence" value="ECO:0007669"/>
    <property type="project" value="UniProtKB-KW"/>
</dbReference>
<dbReference type="PROSITE" id="PS51722">
    <property type="entry name" value="G_TR_2"/>
    <property type="match status" value="1"/>
</dbReference>
<keyword evidence="3" id="KW-0547">Nucleotide-binding</keyword>
<dbReference type="Gene3D" id="3.40.50.10050">
    <property type="entry name" value="Translation initiation factor IF- 2, domain 3"/>
    <property type="match status" value="1"/>
</dbReference>
<comment type="similarity">
    <text evidence="1">Belongs to the TRAFAC class translation factor GTPase superfamily. Classic translation factor GTPase family. IF-2 subfamily.</text>
</comment>
<gene>
    <name evidence="7" type="ORF">FWILDA_LOCUS201</name>
</gene>
<dbReference type="GO" id="GO:0003924">
    <property type="term" value="F:GTPase activity"/>
    <property type="evidence" value="ECO:0007669"/>
    <property type="project" value="InterPro"/>
</dbReference>
<evidence type="ECO:0000259" key="6">
    <source>
        <dbReference type="PROSITE" id="PS51722"/>
    </source>
</evidence>
<evidence type="ECO:0000313" key="7">
    <source>
        <dbReference type="EMBL" id="CAI2161736.1"/>
    </source>
</evidence>
<keyword evidence="8" id="KW-1185">Reference proteome</keyword>
<dbReference type="EMBL" id="CAMKVN010000012">
    <property type="protein sequence ID" value="CAI2161736.1"/>
    <property type="molecule type" value="Genomic_DNA"/>
</dbReference>
<keyword evidence="5" id="KW-0342">GTP-binding</keyword>
<organism evidence="7 8">
    <name type="scientific">Funneliformis geosporum</name>
    <dbReference type="NCBI Taxonomy" id="1117311"/>
    <lineage>
        <taxon>Eukaryota</taxon>
        <taxon>Fungi</taxon>
        <taxon>Fungi incertae sedis</taxon>
        <taxon>Mucoromycota</taxon>
        <taxon>Glomeromycotina</taxon>
        <taxon>Glomeromycetes</taxon>
        <taxon>Glomerales</taxon>
        <taxon>Glomeraceae</taxon>
        <taxon>Funneliformis</taxon>
    </lineage>
</organism>
<dbReference type="InterPro" id="IPR005225">
    <property type="entry name" value="Small_GTP-bd"/>
</dbReference>
<keyword evidence="2" id="KW-0396">Initiation factor</keyword>
<comment type="caution">
    <text evidence="7">The sequence shown here is derived from an EMBL/GenBank/DDBJ whole genome shotgun (WGS) entry which is preliminary data.</text>
</comment>
<evidence type="ECO:0000256" key="5">
    <source>
        <dbReference type="ARBA" id="ARBA00023134"/>
    </source>
</evidence>
<dbReference type="GO" id="GO:0003700">
    <property type="term" value="F:DNA-binding transcription factor activity"/>
    <property type="evidence" value="ECO:0007669"/>
    <property type="project" value="InterPro"/>
</dbReference>
<dbReference type="GO" id="GO:0005525">
    <property type="term" value="F:GTP binding"/>
    <property type="evidence" value="ECO:0007669"/>
    <property type="project" value="UniProtKB-KW"/>
</dbReference>
<evidence type="ECO:0000256" key="1">
    <source>
        <dbReference type="ARBA" id="ARBA00007733"/>
    </source>
</evidence>
<dbReference type="GO" id="GO:0005737">
    <property type="term" value="C:cytoplasm"/>
    <property type="evidence" value="ECO:0007669"/>
    <property type="project" value="TreeGrafter"/>
</dbReference>
<sequence>MVLKILEIINLTQNSNIYQFIKSLAERERVSEERIKEIIVEAFRRSYCKEENSRAELSFEFNAGLSVYRLYQIVEEVKDPEIEIAQNDKLLKKGKIKDNKLFLSLDIKNFSLSLSNEIRNQLLGDLGVIGQGRQYKIFKPLEGQKFVFLVKEVKEKVEKNMPQIILTRQDNLFIQKVLEQEIPQIKRNIVAVRHILRFPGLVSKVVVERGQVAVEKGLDIDPSGTCIGERGERAKSVSRLTYPERIEMVDITILQEKKSLVLENRGNILKEIGKYLGKTIHVRDLEERIRRKRTLTNMKKYESSDLLRQIIHRKITSAKNESKGKCLYLWSENINAKKGKAVSLNQLLPFEWLAEFCQSIRIGLKRKDKIDFREVIHEYLKKVVDSSQLAERPPIVSIMGHIDHGKTTLLDTICQTALQKREAGGITQKVTISQSEFQGKKITFLDTPGHSDFIKMRERGVSLTDLVVLVIDGKDGVMPQTKEIIKYLCQYELPVIVFINHKKPHETDNEPNLNRIKDPTHGIVIDAYFHPQTGSRVTELLIQEKIKILLDTQGKKITAASPGDIIKVIGLTSNAELGERFLVVRDEKTQETIQKELVGYSEKGSKPLPASFLQEKKNINLVLISDSQNKLNALHELVKKKNADETAEVFFSVVHATIGTLNNYALDLVKITQSTVLMFGLTPNQSQMKTFKENNIPFFASKVIYEIETKLEKLIGNQQVVEEIEEVVGQARIVKVFEFSKGNIAGCQVVNGKINRNNRVHVYRGKEPQPVFSGEIKGLESQSEKKSEVIGGQECGVVLKGFDDFQRKESLYKQEVAQILYQLSLKNNLPFFSVSYCLLSARGENLKVYLISPHLEVNKEKTLKLLNKEYLTLIKKEIAKIIVKPKKKIFSDSEKDVARFIDNLALEKVLEIKEAALVKSALNFDEIEVASILIP</sequence>
<dbReference type="InterPro" id="IPR015946">
    <property type="entry name" value="KH_dom-like_a/b"/>
</dbReference>
<dbReference type="Pfam" id="PF13184">
    <property type="entry name" value="KH_NusA_1st"/>
    <property type="match status" value="1"/>
</dbReference>
<dbReference type="Proteomes" id="UP001153678">
    <property type="component" value="Unassembled WGS sequence"/>
</dbReference>
<dbReference type="AlphaFoldDB" id="A0A9W4WP93"/>
<evidence type="ECO:0000313" key="8">
    <source>
        <dbReference type="Proteomes" id="UP001153678"/>
    </source>
</evidence>
<dbReference type="Pfam" id="PF08529">
    <property type="entry name" value="NusA_N"/>
    <property type="match status" value="1"/>
</dbReference>
<evidence type="ECO:0000256" key="4">
    <source>
        <dbReference type="ARBA" id="ARBA00022917"/>
    </source>
</evidence>